<dbReference type="PANTHER" id="PTHR10264:SF19">
    <property type="entry name" value="AT06885P-RELATED"/>
    <property type="match status" value="1"/>
</dbReference>
<evidence type="ECO:0000256" key="1">
    <source>
        <dbReference type="ARBA" id="ARBA00004167"/>
    </source>
</evidence>
<dbReference type="PANTHER" id="PTHR10264">
    <property type="entry name" value="BAND 7 PROTEIN-RELATED"/>
    <property type="match status" value="1"/>
</dbReference>
<dbReference type="OrthoDB" id="9809197at2"/>
<dbReference type="Pfam" id="PF01145">
    <property type="entry name" value="Band_7"/>
    <property type="match status" value="1"/>
</dbReference>
<comment type="similarity">
    <text evidence="2">Belongs to the band 7/mec-2 family.</text>
</comment>
<dbReference type="PRINTS" id="PR00721">
    <property type="entry name" value="STOMATIN"/>
</dbReference>
<feature type="domain" description="Band 7" evidence="3">
    <location>
        <begin position="21"/>
        <end position="178"/>
    </location>
</feature>
<evidence type="ECO:0000259" key="3">
    <source>
        <dbReference type="SMART" id="SM00244"/>
    </source>
</evidence>
<dbReference type="InterPro" id="IPR036013">
    <property type="entry name" value="Band_7/SPFH_dom_sf"/>
</dbReference>
<dbReference type="SUPFAM" id="SSF117892">
    <property type="entry name" value="Band 7/SPFH domain"/>
    <property type="match status" value="1"/>
</dbReference>
<comment type="caution">
    <text evidence="4">The sequence shown here is derived from an EMBL/GenBank/DDBJ whole genome shotgun (WGS) entry which is preliminary data.</text>
</comment>
<keyword evidence="5" id="KW-1185">Reference proteome</keyword>
<sequence length="258" mass="28831">MYPLLIPVVVILAGALVTGLKSFGINQEYQRAVLFRLGRLGTMKGPGWYWLIPFVDRVVKVDKRTITYQLETQETITRDGVAVRVNAVLWFRAESPVQVVTSVENWMSATVQAAETALRDAIGQSELDNMLKDRITINRRMQELLREASMNWGVEIDSVEIKDVDIPEQMQRAIAREAEAIREKRARIIKAEGEQVAASKLSEAANIISGSPGALELRRLQTLSEIGTEHNSTIVAMLPVELIHAARKIANMPDAEEK</sequence>
<dbReference type="RefSeq" id="WP_126719605.1">
    <property type="nucleotide sequence ID" value="NZ_RWJF01000001.1"/>
</dbReference>
<accession>A0A3R9Z7F3</accession>
<reference evidence="4 5" key="1">
    <citation type="submission" date="2018-12" db="EMBL/GenBank/DDBJ databases">
        <title>Sphingomonas sp. HMF7854 Genome sequencing and assembly.</title>
        <authorList>
            <person name="Cha I."/>
            <person name="Kang H."/>
            <person name="Kim H."/>
            <person name="Kang J."/>
            <person name="Joh K."/>
        </authorList>
    </citation>
    <scope>NUCLEOTIDE SEQUENCE [LARGE SCALE GENOMIC DNA]</scope>
    <source>
        <strain evidence="4 5">HMF7854</strain>
    </source>
</reference>
<protein>
    <submittedName>
        <fullName evidence="4">Slipin family protein</fullName>
    </submittedName>
</protein>
<dbReference type="Gene3D" id="3.30.479.30">
    <property type="entry name" value="Band 7 domain"/>
    <property type="match status" value="1"/>
</dbReference>
<dbReference type="InterPro" id="IPR043202">
    <property type="entry name" value="Band-7_stomatin-like"/>
</dbReference>
<evidence type="ECO:0000313" key="4">
    <source>
        <dbReference type="EMBL" id="RST31666.1"/>
    </source>
</evidence>
<dbReference type="SMART" id="SM00244">
    <property type="entry name" value="PHB"/>
    <property type="match status" value="1"/>
</dbReference>
<organism evidence="4 5">
    <name type="scientific">Sphingomonas ginkgonis</name>
    <dbReference type="NCBI Taxonomy" id="2315330"/>
    <lineage>
        <taxon>Bacteria</taxon>
        <taxon>Pseudomonadati</taxon>
        <taxon>Pseudomonadota</taxon>
        <taxon>Alphaproteobacteria</taxon>
        <taxon>Sphingomonadales</taxon>
        <taxon>Sphingomonadaceae</taxon>
        <taxon>Sphingomonas</taxon>
    </lineage>
</organism>
<proteinExistence type="inferred from homology"/>
<dbReference type="Gene3D" id="6.10.250.2090">
    <property type="match status" value="1"/>
</dbReference>
<dbReference type="AlphaFoldDB" id="A0A3R9Z7F3"/>
<dbReference type="Proteomes" id="UP000274661">
    <property type="component" value="Unassembled WGS sequence"/>
</dbReference>
<dbReference type="InterPro" id="IPR001972">
    <property type="entry name" value="Stomatin_HflK_fam"/>
</dbReference>
<gene>
    <name evidence="4" type="ORF">HMF7854_13095</name>
</gene>
<dbReference type="CDD" id="cd08826">
    <property type="entry name" value="SPFH_eoslipins_u1"/>
    <property type="match status" value="1"/>
</dbReference>
<dbReference type="GO" id="GO:0005886">
    <property type="term" value="C:plasma membrane"/>
    <property type="evidence" value="ECO:0007669"/>
    <property type="project" value="InterPro"/>
</dbReference>
<dbReference type="FunFam" id="3.30.479.30:FF:000004">
    <property type="entry name" value="Putative membrane protease family, stomatin"/>
    <property type="match status" value="1"/>
</dbReference>
<evidence type="ECO:0000313" key="5">
    <source>
        <dbReference type="Proteomes" id="UP000274661"/>
    </source>
</evidence>
<name>A0A3R9Z7F3_9SPHN</name>
<dbReference type="GO" id="GO:0098552">
    <property type="term" value="C:side of membrane"/>
    <property type="evidence" value="ECO:0007669"/>
    <property type="project" value="UniProtKB-ARBA"/>
</dbReference>
<evidence type="ECO:0000256" key="2">
    <source>
        <dbReference type="ARBA" id="ARBA00008164"/>
    </source>
</evidence>
<dbReference type="EMBL" id="RWJF01000001">
    <property type="protein sequence ID" value="RST31666.1"/>
    <property type="molecule type" value="Genomic_DNA"/>
</dbReference>
<dbReference type="InterPro" id="IPR001107">
    <property type="entry name" value="Band_7"/>
</dbReference>
<comment type="subcellular location">
    <subcellularLocation>
        <location evidence="1">Membrane</location>
        <topology evidence="1">Single-pass membrane protein</topology>
    </subcellularLocation>
</comment>